<proteinExistence type="predicted"/>
<protein>
    <recommendedName>
        <fullName evidence="1">PIN domain-containing protein</fullName>
    </recommendedName>
</protein>
<dbReference type="InterPro" id="IPR002716">
    <property type="entry name" value="PIN_dom"/>
</dbReference>
<dbReference type="Gene3D" id="3.40.50.1010">
    <property type="entry name" value="5'-nuclease"/>
    <property type="match status" value="1"/>
</dbReference>
<keyword evidence="3" id="KW-1185">Reference proteome</keyword>
<dbReference type="EMBL" id="MSTI01000040">
    <property type="protein sequence ID" value="OLV19193.1"/>
    <property type="molecule type" value="Genomic_DNA"/>
</dbReference>
<evidence type="ECO:0000313" key="3">
    <source>
        <dbReference type="Proteomes" id="UP000186607"/>
    </source>
</evidence>
<dbReference type="InterPro" id="IPR029060">
    <property type="entry name" value="PIN-like_dom_sf"/>
</dbReference>
<organism evidence="2 3">
    <name type="scientific">Deinococcus marmoris</name>
    <dbReference type="NCBI Taxonomy" id="249408"/>
    <lineage>
        <taxon>Bacteria</taxon>
        <taxon>Thermotogati</taxon>
        <taxon>Deinococcota</taxon>
        <taxon>Deinococci</taxon>
        <taxon>Deinococcales</taxon>
        <taxon>Deinococcaceae</taxon>
        <taxon>Deinococcus</taxon>
    </lineage>
</organism>
<feature type="domain" description="PIN" evidence="1">
    <location>
        <begin position="12"/>
        <end position="147"/>
    </location>
</feature>
<sequence>MSQTSSAAPPLFLDTSALLRAYLVKDPFFALVQRAILDAPRVVVSGLAHPEFTAALMQRQHRAHSGRLSAAQVTRLLADFHHDWETFEVVSVDDGALQDASALVIRQAALGLRAMDAVHLVGAQIASLAFDGIEFLTFDDRQRQAAGAEGLPLYAPPAEED</sequence>
<accession>A0A1U7P1Z9</accession>
<dbReference type="RefSeq" id="WP_075831104.1">
    <property type="nucleotide sequence ID" value="NZ_MSTI01000040.1"/>
</dbReference>
<dbReference type="STRING" id="249408.BOO71_0003655"/>
<comment type="caution">
    <text evidence="2">The sequence shown here is derived from an EMBL/GenBank/DDBJ whole genome shotgun (WGS) entry which is preliminary data.</text>
</comment>
<dbReference type="Proteomes" id="UP000186607">
    <property type="component" value="Unassembled WGS sequence"/>
</dbReference>
<dbReference type="Pfam" id="PF01850">
    <property type="entry name" value="PIN"/>
    <property type="match status" value="1"/>
</dbReference>
<gene>
    <name evidence="2" type="ORF">BOO71_0003655</name>
</gene>
<reference evidence="2 3" key="1">
    <citation type="submission" date="2017-01" db="EMBL/GenBank/DDBJ databases">
        <title>Genome Analysis of Deinococcus marmoris KOPRI26562.</title>
        <authorList>
            <person name="Kim J.H."/>
            <person name="Oh H.-M."/>
        </authorList>
    </citation>
    <scope>NUCLEOTIDE SEQUENCE [LARGE SCALE GENOMIC DNA]</scope>
    <source>
        <strain evidence="2 3">KOPRI26562</strain>
    </source>
</reference>
<name>A0A1U7P1Z9_9DEIO</name>
<evidence type="ECO:0000313" key="2">
    <source>
        <dbReference type="EMBL" id="OLV19193.1"/>
    </source>
</evidence>
<dbReference type="SUPFAM" id="SSF88723">
    <property type="entry name" value="PIN domain-like"/>
    <property type="match status" value="1"/>
</dbReference>
<evidence type="ECO:0000259" key="1">
    <source>
        <dbReference type="Pfam" id="PF01850"/>
    </source>
</evidence>
<dbReference type="AlphaFoldDB" id="A0A1U7P1Z9"/>
<dbReference type="CDD" id="cd09874">
    <property type="entry name" value="PIN_MT3492-like"/>
    <property type="match status" value="1"/>
</dbReference>